<gene>
    <name evidence="2" type="ordered locus">Mpe_A0685</name>
</gene>
<dbReference type="EMBL" id="CP000555">
    <property type="protein sequence ID" value="ABM93647.1"/>
    <property type="molecule type" value="Genomic_DNA"/>
</dbReference>
<dbReference type="KEGG" id="mpt:Mpe_A0685"/>
<protein>
    <recommendedName>
        <fullName evidence="4">Transmembrane protein</fullName>
    </recommendedName>
</protein>
<keyword evidence="1" id="KW-1133">Transmembrane helix</keyword>
<organism evidence="2 3">
    <name type="scientific">Methylibium petroleiphilum (strain ATCC BAA-1232 / LMG 22953 / PM1)</name>
    <dbReference type="NCBI Taxonomy" id="420662"/>
    <lineage>
        <taxon>Bacteria</taxon>
        <taxon>Pseudomonadati</taxon>
        <taxon>Pseudomonadota</taxon>
        <taxon>Betaproteobacteria</taxon>
        <taxon>Burkholderiales</taxon>
        <taxon>Sphaerotilaceae</taxon>
        <taxon>Methylibium</taxon>
    </lineage>
</organism>
<evidence type="ECO:0000313" key="3">
    <source>
        <dbReference type="Proteomes" id="UP000000366"/>
    </source>
</evidence>
<keyword evidence="3" id="KW-1185">Reference proteome</keyword>
<dbReference type="RefSeq" id="WP_011828285.1">
    <property type="nucleotide sequence ID" value="NC_008825.1"/>
</dbReference>
<dbReference type="Proteomes" id="UP000000366">
    <property type="component" value="Chromosome"/>
</dbReference>
<reference evidence="2 3" key="1">
    <citation type="journal article" date="2007" name="J. Bacteriol.">
        <title>Whole-genome analysis of the methyl tert-butyl ether-degrading beta-proteobacterium Methylibium petroleiphilum PM1.</title>
        <authorList>
            <person name="Kane S.R."/>
            <person name="Chakicherla A.Y."/>
            <person name="Chain P.S.G."/>
            <person name="Schmidt R."/>
            <person name="Shin M.W."/>
            <person name="Legler T.C."/>
            <person name="Scow K.M."/>
            <person name="Larimer F.W."/>
            <person name="Lucas S.M."/>
            <person name="Richardson P.M."/>
            <person name="Hristova K.R."/>
        </authorList>
    </citation>
    <scope>NUCLEOTIDE SEQUENCE [LARGE SCALE GENOMIC DNA]</scope>
    <source>
        <strain evidence="3">ATCC BAA-1232 / LMG 22953 / PM1</strain>
    </source>
</reference>
<dbReference type="STRING" id="420662.Mpe_A0685"/>
<evidence type="ECO:0000313" key="2">
    <source>
        <dbReference type="EMBL" id="ABM93647.1"/>
    </source>
</evidence>
<evidence type="ECO:0008006" key="4">
    <source>
        <dbReference type="Google" id="ProtNLM"/>
    </source>
</evidence>
<name>A2SDK8_METPP</name>
<accession>A2SDK8</accession>
<dbReference type="HOGENOM" id="CLU_2717774_0_0_4"/>
<feature type="transmembrane region" description="Helical" evidence="1">
    <location>
        <begin position="48"/>
        <end position="66"/>
    </location>
</feature>
<keyword evidence="1" id="KW-0812">Transmembrane</keyword>
<evidence type="ECO:0000256" key="1">
    <source>
        <dbReference type="SAM" id="Phobius"/>
    </source>
</evidence>
<keyword evidence="1" id="KW-0472">Membrane</keyword>
<proteinExistence type="predicted"/>
<feature type="transmembrane region" description="Helical" evidence="1">
    <location>
        <begin position="12"/>
        <end position="36"/>
    </location>
</feature>
<dbReference type="AlphaFoldDB" id="A2SDK8"/>
<sequence>MRTYLANRWFRIGFWLAVLGWSPLLAIVLLAAVGLWPDPNPNPIGPGLLFFFSFWPAVALMGLGAFQVRRGR</sequence>